<evidence type="ECO:0000259" key="3">
    <source>
        <dbReference type="Pfam" id="PF13359"/>
    </source>
</evidence>
<feature type="domain" description="DDE Tnp4" evidence="3">
    <location>
        <begin position="2"/>
        <end position="128"/>
    </location>
</feature>
<dbReference type="InterPro" id="IPR027806">
    <property type="entry name" value="HARBI1_dom"/>
</dbReference>
<evidence type="ECO:0000313" key="5">
    <source>
        <dbReference type="Proteomes" id="UP000700732"/>
    </source>
</evidence>
<evidence type="ECO:0000313" key="4">
    <source>
        <dbReference type="EMBL" id="MBC3795092.1"/>
    </source>
</evidence>
<reference evidence="4 5" key="1">
    <citation type="submission" date="2019-06" db="EMBL/GenBank/DDBJ databases">
        <title>Spirosoma utsteinense sp. nov. isolated from Antarctic ice-free soils.</title>
        <authorList>
            <person name="Tahon G."/>
        </authorList>
    </citation>
    <scope>NUCLEOTIDE SEQUENCE [LARGE SCALE GENOMIC DNA]</scope>
    <source>
        <strain evidence="4 5">LMG 31447</strain>
    </source>
</reference>
<evidence type="ECO:0000256" key="2">
    <source>
        <dbReference type="ARBA" id="ARBA00022723"/>
    </source>
</evidence>
<comment type="caution">
    <text evidence="4">The sequence shown here is derived from an EMBL/GenBank/DDBJ whole genome shotgun (WGS) entry which is preliminary data.</text>
</comment>
<dbReference type="Proteomes" id="UP000700732">
    <property type="component" value="Unassembled WGS sequence"/>
</dbReference>
<dbReference type="RefSeq" id="WP_186742222.1">
    <property type="nucleotide sequence ID" value="NZ_VFIA01000078.1"/>
</dbReference>
<keyword evidence="2" id="KW-0479">Metal-binding</keyword>
<gene>
    <name evidence="4" type="ORF">FH603_5626</name>
</gene>
<protein>
    <recommendedName>
        <fullName evidence="3">DDE Tnp4 domain-containing protein</fullName>
    </recommendedName>
</protein>
<name>A0ABR6WEY2_9BACT</name>
<sequence length="133" mass="15885">MIITTADRYIHYVSRCWVGKSHDYRMLKHEFPPYWDWFTSHRVRLDLGYQGFGKDYDCQSVILPKKKPCKQELTAEDKAQNRQKSSERIYVEHAIGGLKQYRILSDRLRIHDCQTYDTTLEVCAGLWNFYLSN</sequence>
<comment type="cofactor">
    <cofactor evidence="1">
        <name>a divalent metal cation</name>
        <dbReference type="ChEBI" id="CHEBI:60240"/>
    </cofactor>
</comment>
<organism evidence="4 5">
    <name type="scientific">Spirosoma utsteinense</name>
    <dbReference type="NCBI Taxonomy" id="2585773"/>
    <lineage>
        <taxon>Bacteria</taxon>
        <taxon>Pseudomonadati</taxon>
        <taxon>Bacteroidota</taxon>
        <taxon>Cytophagia</taxon>
        <taxon>Cytophagales</taxon>
        <taxon>Cytophagaceae</taxon>
        <taxon>Spirosoma</taxon>
    </lineage>
</organism>
<evidence type="ECO:0000256" key="1">
    <source>
        <dbReference type="ARBA" id="ARBA00001968"/>
    </source>
</evidence>
<keyword evidence="5" id="KW-1185">Reference proteome</keyword>
<dbReference type="EMBL" id="VFIA01000078">
    <property type="protein sequence ID" value="MBC3795092.1"/>
    <property type="molecule type" value="Genomic_DNA"/>
</dbReference>
<dbReference type="Pfam" id="PF13359">
    <property type="entry name" value="DDE_Tnp_4"/>
    <property type="match status" value="1"/>
</dbReference>
<accession>A0ABR6WEY2</accession>
<proteinExistence type="predicted"/>